<feature type="region of interest" description="Disordered" evidence="2">
    <location>
        <begin position="892"/>
        <end position="935"/>
    </location>
</feature>
<gene>
    <name evidence="4" type="ORF">QYE76_044728</name>
</gene>
<feature type="domain" description="SWIM-type" evidence="3">
    <location>
        <begin position="551"/>
        <end position="587"/>
    </location>
</feature>
<feature type="region of interest" description="Disordered" evidence="2">
    <location>
        <begin position="680"/>
        <end position="705"/>
    </location>
</feature>
<dbReference type="InterPro" id="IPR018289">
    <property type="entry name" value="MULE_transposase_dom"/>
</dbReference>
<evidence type="ECO:0000256" key="2">
    <source>
        <dbReference type="SAM" id="MobiDB-lite"/>
    </source>
</evidence>
<name>A0AAD8WX10_LOLMU</name>
<proteinExistence type="predicted"/>
<dbReference type="InterPro" id="IPR007527">
    <property type="entry name" value="Znf_SWIM"/>
</dbReference>
<dbReference type="GO" id="GO:0008270">
    <property type="term" value="F:zinc ion binding"/>
    <property type="evidence" value="ECO:0007669"/>
    <property type="project" value="UniProtKB-KW"/>
</dbReference>
<dbReference type="InterPro" id="IPR004330">
    <property type="entry name" value="FAR1_DNA_bnd_dom"/>
</dbReference>
<dbReference type="PANTHER" id="PTHR47718:SF4">
    <property type="entry name" value="PROTEIN FAR1-RELATED SEQUENCE"/>
    <property type="match status" value="1"/>
</dbReference>
<dbReference type="Pfam" id="PF03101">
    <property type="entry name" value="FAR1"/>
    <property type="match status" value="1"/>
</dbReference>
<keyword evidence="1" id="KW-0479">Metal-binding</keyword>
<evidence type="ECO:0000313" key="4">
    <source>
        <dbReference type="EMBL" id="KAK1683880.1"/>
    </source>
</evidence>
<dbReference type="PROSITE" id="PS50966">
    <property type="entry name" value="ZF_SWIM"/>
    <property type="match status" value="1"/>
</dbReference>
<dbReference type="CDD" id="cd09272">
    <property type="entry name" value="RNase_HI_RT_Ty1"/>
    <property type="match status" value="1"/>
</dbReference>
<dbReference type="AlphaFoldDB" id="A0AAD8WX10"/>
<keyword evidence="1" id="KW-0863">Zinc-finger</keyword>
<evidence type="ECO:0000256" key="1">
    <source>
        <dbReference type="PROSITE-ProRule" id="PRU00325"/>
    </source>
</evidence>
<keyword evidence="5" id="KW-1185">Reference proteome</keyword>
<protein>
    <recommendedName>
        <fullName evidence="3">SWIM-type domain-containing protein</fullName>
    </recommendedName>
</protein>
<organism evidence="4 5">
    <name type="scientific">Lolium multiflorum</name>
    <name type="common">Italian ryegrass</name>
    <name type="synonym">Lolium perenne subsp. multiflorum</name>
    <dbReference type="NCBI Taxonomy" id="4521"/>
    <lineage>
        <taxon>Eukaryota</taxon>
        <taxon>Viridiplantae</taxon>
        <taxon>Streptophyta</taxon>
        <taxon>Embryophyta</taxon>
        <taxon>Tracheophyta</taxon>
        <taxon>Spermatophyta</taxon>
        <taxon>Magnoliopsida</taxon>
        <taxon>Liliopsida</taxon>
        <taxon>Poales</taxon>
        <taxon>Poaceae</taxon>
        <taxon>BOP clade</taxon>
        <taxon>Pooideae</taxon>
        <taxon>Poodae</taxon>
        <taxon>Poeae</taxon>
        <taxon>Poeae Chloroplast Group 2 (Poeae type)</taxon>
        <taxon>Loliodinae</taxon>
        <taxon>Loliinae</taxon>
        <taxon>Lolium</taxon>
    </lineage>
</organism>
<sequence>MDAGTSVESVDAETGNTMSTDDSGEEDEVQSTPSLTPVEKPYPDMLFASWEEAKICYNRYAKHVGFSIKSSTSRKSTVDKQTDKYLFVCNKSGKNIDINKQEVPPVRQRNRTITKKTDCKARLRVKRRGDKWRVTMFIEEHNHACLKKFSLKRFLRSHKGIPKEEREFVKLLHKVNLSAGRVMSIMAELYGKLANVPYERKDVSNYMASIDTAARKNNDMSLLLAHFEKVKEHDPEFFKKIDLDHDDRVRRIFWVDGPARAAYKKYKDCLSFDATYMTNCYSMPFAPFIGINRYGQSIQLGCGFLRNEQIEDYVWLFEAFLEAMDGVQPINIITDQDAAMRSAILSVFPDCCHRNCRWHIMQNAQGVLGNDMAKNEPLRLEFNATIDYSMTVEEFETRWAEMILKHNVADNKHLQDLYDMRASFVPAYFKDRFFPFLQTTARSEGFNAVLKRYVTPHHSLSHFFEQYMKLQEKIDVAEDSNEFKEEDKIFRFWGEWPLEEHAFQVYTMPIYLRFRAELRKVTSYNANHVAGHIFDVVPVAGSVFGYGKRTYRVEANSEEGIYICECSKINRDGLLCCHALRVMAQLGAVNEIPAHYILPRWTVPPDDIIPEKVELPPMPTDRKLSNKERKLVGYGTLCNKWTDYAKIAAESEKATAIAEKYMRELGKELAAMKISAAAKRKDKKQASKNDGVTPETEIGGDGGQDMASSINFNQFLEKEKLKSNGSNFTDWFRHVRIFLNGGNLQYVLDAPLEHEQGVSELFGMLKAAEIEIKKEHQVLMVNKTTSFKKQGKSKGKNKKSGKKAAMPPVKPKSALSPMLSAITARRRDTGSVIAPSIWRIEERPYQEEERRSEGKIFVAKNGTFLEKEFLTKEVTGRKVELDEIEESLLVDRSSAVPENVPVPPTPATEEANDNDHETSNETATEPRRSTRDRATPDWYDPCLNVMIVDNNDENPATYEEAMMSPDSNKWQEAMKSEMGSMYDNKVWTLVDLPDSRKAVENKWIFKRKQMLMDRTLDTVKNILKYLKRTKDMFLCYGGDQELVVTSYTDASWNTDPDDSKSQSGYVFILNGAAAGQARSTVAKSSTESEYIAASEASSKRYG</sequence>
<comment type="caution">
    <text evidence="4">The sequence shown here is derived from an EMBL/GenBank/DDBJ whole genome shotgun (WGS) entry which is preliminary data.</text>
</comment>
<keyword evidence="1" id="KW-0862">Zinc</keyword>
<feature type="compositionally biased region" description="Basic residues" evidence="2">
    <location>
        <begin position="789"/>
        <end position="802"/>
    </location>
</feature>
<reference evidence="4" key="1">
    <citation type="submission" date="2023-07" db="EMBL/GenBank/DDBJ databases">
        <title>A chromosome-level genome assembly of Lolium multiflorum.</title>
        <authorList>
            <person name="Chen Y."/>
            <person name="Copetti D."/>
            <person name="Kolliker R."/>
            <person name="Studer B."/>
        </authorList>
    </citation>
    <scope>NUCLEOTIDE SEQUENCE</scope>
    <source>
        <strain evidence="4">02402/16</strain>
        <tissue evidence="4">Leaf</tissue>
    </source>
</reference>
<dbReference type="Pfam" id="PF10551">
    <property type="entry name" value="MULE"/>
    <property type="match status" value="1"/>
</dbReference>
<feature type="compositionally biased region" description="Basic and acidic residues" evidence="2">
    <location>
        <begin position="913"/>
        <end position="935"/>
    </location>
</feature>
<feature type="region of interest" description="Disordered" evidence="2">
    <location>
        <begin position="1"/>
        <end position="38"/>
    </location>
</feature>
<accession>A0AAD8WX10</accession>
<feature type="region of interest" description="Disordered" evidence="2">
    <location>
        <begin position="786"/>
        <end position="815"/>
    </location>
</feature>
<dbReference type="Proteomes" id="UP001231189">
    <property type="component" value="Unassembled WGS sequence"/>
</dbReference>
<evidence type="ECO:0000259" key="3">
    <source>
        <dbReference type="PROSITE" id="PS50966"/>
    </source>
</evidence>
<evidence type="ECO:0000313" key="5">
    <source>
        <dbReference type="Proteomes" id="UP001231189"/>
    </source>
</evidence>
<dbReference type="PANTHER" id="PTHR47718">
    <property type="entry name" value="OS01G0519700 PROTEIN"/>
    <property type="match status" value="1"/>
</dbReference>
<dbReference type="EMBL" id="JAUUTY010000002">
    <property type="protein sequence ID" value="KAK1683880.1"/>
    <property type="molecule type" value="Genomic_DNA"/>
</dbReference>